<dbReference type="AlphaFoldDB" id="A0A1W9NXS8"/>
<keyword evidence="2 3" id="KW-0802">TPR repeat</keyword>
<gene>
    <name evidence="5" type="ORF">B5M47_02530</name>
</gene>
<name>A0A1W9NXS8_UNCC3</name>
<accession>A0A1W9NXS8</accession>
<keyword evidence="4" id="KW-1133">Transmembrane helix</keyword>
<dbReference type="InterPro" id="IPR011990">
    <property type="entry name" value="TPR-like_helical_dom_sf"/>
</dbReference>
<dbReference type="STRING" id="1968527.B5M47_02530"/>
<dbReference type="SMART" id="SM00028">
    <property type="entry name" value="TPR"/>
    <property type="match status" value="6"/>
</dbReference>
<evidence type="ECO:0000256" key="1">
    <source>
        <dbReference type="ARBA" id="ARBA00022737"/>
    </source>
</evidence>
<keyword evidence="4" id="KW-0812">Transmembrane</keyword>
<dbReference type="InterPro" id="IPR019734">
    <property type="entry name" value="TPR_rpt"/>
</dbReference>
<dbReference type="InterPro" id="IPR051685">
    <property type="entry name" value="Ycf3/AcsC/BcsC/TPR_MFPF"/>
</dbReference>
<feature type="transmembrane region" description="Helical" evidence="4">
    <location>
        <begin position="17"/>
        <end position="34"/>
    </location>
</feature>
<keyword evidence="1" id="KW-0677">Repeat</keyword>
<evidence type="ECO:0008006" key="7">
    <source>
        <dbReference type="Google" id="ProtNLM"/>
    </source>
</evidence>
<proteinExistence type="predicted"/>
<evidence type="ECO:0000256" key="2">
    <source>
        <dbReference type="ARBA" id="ARBA00022803"/>
    </source>
</evidence>
<dbReference type="EMBL" id="MZGJ01000012">
    <property type="protein sequence ID" value="OQX50967.1"/>
    <property type="molecule type" value="Genomic_DNA"/>
</dbReference>
<feature type="repeat" description="TPR" evidence="3">
    <location>
        <begin position="274"/>
        <end position="307"/>
    </location>
</feature>
<organism evidence="5 6">
    <name type="scientific">candidate division CPR3 bacterium 4484_211</name>
    <dbReference type="NCBI Taxonomy" id="1968527"/>
    <lineage>
        <taxon>Bacteria</taxon>
        <taxon>Bacteria division CPR3</taxon>
    </lineage>
</organism>
<evidence type="ECO:0000313" key="5">
    <source>
        <dbReference type="EMBL" id="OQX50967.1"/>
    </source>
</evidence>
<dbReference type="Gene3D" id="1.25.40.10">
    <property type="entry name" value="Tetratricopeptide repeat domain"/>
    <property type="match status" value="4"/>
</dbReference>
<reference evidence="6" key="1">
    <citation type="submission" date="2017-03" db="EMBL/GenBank/DDBJ databases">
        <title>Novel pathways for hydrocarbon cycling and metabolic interdependencies in hydrothermal sediment communities.</title>
        <authorList>
            <person name="Dombrowski N."/>
            <person name="Seitz K."/>
            <person name="Teske A."/>
            <person name="Baker B."/>
        </authorList>
    </citation>
    <scope>NUCLEOTIDE SEQUENCE [LARGE SCALE GENOMIC DNA]</scope>
</reference>
<dbReference type="Pfam" id="PF13414">
    <property type="entry name" value="TPR_11"/>
    <property type="match status" value="1"/>
</dbReference>
<dbReference type="PROSITE" id="PS50005">
    <property type="entry name" value="TPR"/>
    <property type="match status" value="3"/>
</dbReference>
<keyword evidence="4" id="KW-0472">Membrane</keyword>
<dbReference type="Pfam" id="PF13181">
    <property type="entry name" value="TPR_8"/>
    <property type="match status" value="1"/>
</dbReference>
<dbReference type="Proteomes" id="UP000192520">
    <property type="component" value="Unassembled WGS sequence"/>
</dbReference>
<evidence type="ECO:0000313" key="6">
    <source>
        <dbReference type="Proteomes" id="UP000192520"/>
    </source>
</evidence>
<dbReference type="PANTHER" id="PTHR44943">
    <property type="entry name" value="CELLULOSE SYNTHASE OPERON PROTEIN C"/>
    <property type="match status" value="1"/>
</dbReference>
<comment type="caution">
    <text evidence="5">The sequence shown here is derived from an EMBL/GenBank/DDBJ whole genome shotgun (WGS) entry which is preliminary data.</text>
</comment>
<dbReference type="PANTHER" id="PTHR44943:SF8">
    <property type="entry name" value="TPR REPEAT-CONTAINING PROTEIN MJ0263"/>
    <property type="match status" value="1"/>
</dbReference>
<feature type="repeat" description="TPR" evidence="3">
    <location>
        <begin position="308"/>
        <end position="341"/>
    </location>
</feature>
<protein>
    <recommendedName>
        <fullName evidence="7">Tetratricopeptide repeat-like domain-containing protein</fullName>
    </recommendedName>
</protein>
<dbReference type="SUPFAM" id="SSF48452">
    <property type="entry name" value="TPR-like"/>
    <property type="match status" value="2"/>
</dbReference>
<feature type="repeat" description="TPR" evidence="3">
    <location>
        <begin position="440"/>
        <end position="473"/>
    </location>
</feature>
<evidence type="ECO:0000256" key="3">
    <source>
        <dbReference type="PROSITE-ProRule" id="PRU00339"/>
    </source>
</evidence>
<evidence type="ECO:0000256" key="4">
    <source>
        <dbReference type="SAM" id="Phobius"/>
    </source>
</evidence>
<sequence length="484" mass="54887">MSRQKIFSWLQQNGGRLLASLGGIALLIIILVSIRQGLLHLTRRRTSELLNQAQSALNAKEYSKAVSLYKLTLDYNPNLLPAYQKMAEIYLLKNKYSEAENILLKGLCYLKDPAEKAHLNLNLGKVAMAAHNYSAAAIYFSQADLNLAENKLFLAKAYLKEGEISKAKEILEEFPQTDDKPACIYYYKALASILTNLNSSLSFIFLSHEKSIEQSDSACSTTSTRLKNNIEEALSRNNELDKKTFAAYALLQEDYPNLATKILKEVTLENPEYRDAQALLGAAFLSLQDYENAKTPLKKSVEIDPNYAYGHYLLGQLYSQTNNNESAQQEFQAALNLAPDKLSYYDAYLEFLEKQKAYPDMENTLKQLTAREELSAAQRKSYEIKLIYLYLDHLSNAQKGLDLAQKYQDSEVYAWALYKNKQSNNALEIIQTLLEKSPTAWLYYHQGVILKSLGRTTAAQESFQRAVDLDLDGQITKLCDNELR</sequence>